<dbReference type="EMBL" id="KN823346">
    <property type="protein sequence ID" value="KIO17755.1"/>
    <property type="molecule type" value="Genomic_DNA"/>
</dbReference>
<protein>
    <submittedName>
        <fullName evidence="1">Uncharacterized protein</fullName>
    </submittedName>
</protein>
<dbReference type="OrthoDB" id="3195834at2759"/>
<dbReference type="Gene3D" id="3.80.10.10">
    <property type="entry name" value="Ribonuclease Inhibitor"/>
    <property type="match status" value="1"/>
</dbReference>
<dbReference type="HOGENOM" id="CLU_038859_0_0_1"/>
<dbReference type="AlphaFoldDB" id="A0A0C3PSQ3"/>
<reference evidence="2" key="2">
    <citation type="submission" date="2015-01" db="EMBL/GenBank/DDBJ databases">
        <title>Evolutionary Origins and Diversification of the Mycorrhizal Mutualists.</title>
        <authorList>
            <consortium name="DOE Joint Genome Institute"/>
            <consortium name="Mycorrhizal Genomics Consortium"/>
            <person name="Kohler A."/>
            <person name="Kuo A."/>
            <person name="Nagy L.G."/>
            <person name="Floudas D."/>
            <person name="Copeland A."/>
            <person name="Barry K.W."/>
            <person name="Cichocki N."/>
            <person name="Veneault-Fourrey C."/>
            <person name="LaButti K."/>
            <person name="Lindquist E.A."/>
            <person name="Lipzen A."/>
            <person name="Lundell T."/>
            <person name="Morin E."/>
            <person name="Murat C."/>
            <person name="Riley R."/>
            <person name="Ohm R."/>
            <person name="Sun H."/>
            <person name="Tunlid A."/>
            <person name="Henrissat B."/>
            <person name="Grigoriev I.V."/>
            <person name="Hibbett D.S."/>
            <person name="Martin F."/>
        </authorList>
    </citation>
    <scope>NUCLEOTIDE SEQUENCE [LARGE SCALE GENOMIC DNA]</scope>
    <source>
        <strain evidence="2">MUT 4182</strain>
    </source>
</reference>
<organism evidence="1 2">
    <name type="scientific">Tulasnella calospora MUT 4182</name>
    <dbReference type="NCBI Taxonomy" id="1051891"/>
    <lineage>
        <taxon>Eukaryota</taxon>
        <taxon>Fungi</taxon>
        <taxon>Dikarya</taxon>
        <taxon>Basidiomycota</taxon>
        <taxon>Agaricomycotina</taxon>
        <taxon>Agaricomycetes</taxon>
        <taxon>Cantharellales</taxon>
        <taxon>Tulasnellaceae</taxon>
        <taxon>Tulasnella</taxon>
    </lineage>
</organism>
<name>A0A0C3PSQ3_9AGAM</name>
<dbReference type="Proteomes" id="UP000054248">
    <property type="component" value="Unassembled WGS sequence"/>
</dbReference>
<dbReference type="SUPFAM" id="SSF52047">
    <property type="entry name" value="RNI-like"/>
    <property type="match status" value="1"/>
</dbReference>
<evidence type="ECO:0000313" key="1">
    <source>
        <dbReference type="EMBL" id="KIO17755.1"/>
    </source>
</evidence>
<dbReference type="InterPro" id="IPR032675">
    <property type="entry name" value="LRR_dom_sf"/>
</dbReference>
<gene>
    <name evidence="1" type="ORF">M407DRAFT_32572</name>
</gene>
<accession>A0A0C3PSQ3</accession>
<reference evidence="1 2" key="1">
    <citation type="submission" date="2014-04" db="EMBL/GenBank/DDBJ databases">
        <authorList>
            <consortium name="DOE Joint Genome Institute"/>
            <person name="Kuo A."/>
            <person name="Girlanda M."/>
            <person name="Perotto S."/>
            <person name="Kohler A."/>
            <person name="Nagy L.G."/>
            <person name="Floudas D."/>
            <person name="Copeland A."/>
            <person name="Barry K.W."/>
            <person name="Cichocki N."/>
            <person name="Veneault-Fourrey C."/>
            <person name="LaButti K."/>
            <person name="Lindquist E.A."/>
            <person name="Lipzen A."/>
            <person name="Lundell T."/>
            <person name="Morin E."/>
            <person name="Murat C."/>
            <person name="Sun H."/>
            <person name="Tunlid A."/>
            <person name="Henrissat B."/>
            <person name="Grigoriev I.V."/>
            <person name="Hibbett D.S."/>
            <person name="Martin F."/>
            <person name="Nordberg H.P."/>
            <person name="Cantor M.N."/>
            <person name="Hua S.X."/>
        </authorList>
    </citation>
    <scope>NUCLEOTIDE SEQUENCE [LARGE SCALE GENOMIC DNA]</scope>
    <source>
        <strain evidence="1 2">MUT 4182</strain>
    </source>
</reference>
<evidence type="ECO:0000313" key="2">
    <source>
        <dbReference type="Proteomes" id="UP000054248"/>
    </source>
</evidence>
<keyword evidence="2" id="KW-1185">Reference proteome</keyword>
<sequence>MESRSTVLHRALWLPMVASASASIEHHRNEPSHIHHLPPEVFALIIIEDCDQRSYKELFSIRSVCKFWLEVVDATPQLWTTLSLSYCDNLLSLILKNSKSFPLSVQYDDGSCWGRGVQLVSTERITAFLNRTASSFGRWERLRYDASTTSNHSKILGLPLQNLQKLDIALDGNITYTTPLDAPGLKDIRVHRCSLNWPSITQLRSLDIDQNTEGPTVETIKNVLKASPDIEVLRIGRNWPRPDIIVESCPIYLPKLRLIYLHKVSIQNYSHLLNVIVAPNLRNFYFHYTNKWGAEDFTPIFDAAGRYLGAYADTGDENFNREISIRSTDCHLRISTAGRTIDLQNFAWLDGVERPTERTEYVCATFKRFTEGSCNAIRSVVLHGGGNGEIGRYCRIIHSFFPNIAELSVTGVQFEYLDAKAVIEALGTPSDSEEGWTWLLPNLVALRIEASELIKYEDIMGMIEARSAGNKTKSIERVTFANGQMSKGVVDKLQISLGALELVKVDLCEENGSQETHSPTKGSEEDVIE</sequence>
<proteinExistence type="predicted"/>